<name>A0A1A9WFR9_9MUSC</name>
<keyword evidence="3" id="KW-1185">Reference proteome</keyword>
<sequence length="208" mass="23212">MYLSISKNDELAGLIQAAEQKSPEDLTEEDKMALLGRPKAGETARAVLRIIESKEFKSRLNSTLANQLCYIIGNNSLAEEEDSTLLAFPVVSSMGLQHMQHNIYVISFLHHFGHKIYSIYGFKLLNTIDKLVQRANASMVLGTSSWKEQFVEALTVTSAEEAGGGEEEDEEPRPTCANYVMHFITLFWKILFAFVPPTGKTSVKPILI</sequence>
<dbReference type="Proteomes" id="UP000091820">
    <property type="component" value="Unassembled WGS sequence"/>
</dbReference>
<accession>A0A1A9WFR9</accession>
<evidence type="ECO:0000256" key="1">
    <source>
        <dbReference type="ARBA" id="ARBA00023065"/>
    </source>
</evidence>
<keyword evidence="1" id="KW-0813">Transport</keyword>
<dbReference type="GO" id="GO:0005432">
    <property type="term" value="F:calcium:sodium antiporter activity"/>
    <property type="evidence" value="ECO:0007669"/>
    <property type="project" value="TreeGrafter"/>
</dbReference>
<dbReference type="AlphaFoldDB" id="A0A1A9WFR9"/>
<dbReference type="GO" id="GO:0098703">
    <property type="term" value="P:calcium ion import across plasma membrane"/>
    <property type="evidence" value="ECO:0007669"/>
    <property type="project" value="TreeGrafter"/>
</dbReference>
<dbReference type="VEuPathDB" id="VectorBase:GBRI018116"/>
<dbReference type="GO" id="GO:0042383">
    <property type="term" value="C:sarcolemma"/>
    <property type="evidence" value="ECO:0007669"/>
    <property type="project" value="TreeGrafter"/>
</dbReference>
<protein>
    <submittedName>
        <fullName evidence="2">Uncharacterized protein</fullName>
    </submittedName>
</protein>
<keyword evidence="1" id="KW-0406">Ion transport</keyword>
<evidence type="ECO:0000313" key="3">
    <source>
        <dbReference type="Proteomes" id="UP000091820"/>
    </source>
</evidence>
<dbReference type="GO" id="GO:0098794">
    <property type="term" value="C:postsynapse"/>
    <property type="evidence" value="ECO:0007669"/>
    <property type="project" value="TreeGrafter"/>
</dbReference>
<dbReference type="EnsemblMetazoa" id="GBRI018116-RA">
    <property type="protein sequence ID" value="GBRI018116-PA"/>
    <property type="gene ID" value="GBRI018116"/>
</dbReference>
<reference evidence="2" key="2">
    <citation type="submission" date="2020-05" db="UniProtKB">
        <authorList>
            <consortium name="EnsemblMetazoa"/>
        </authorList>
    </citation>
    <scope>IDENTIFICATION</scope>
    <source>
        <strain evidence="2">IAEA</strain>
    </source>
</reference>
<dbReference type="PANTHER" id="PTHR11878">
    <property type="entry name" value="SODIUM/CALCIUM EXCHANGER"/>
    <property type="match status" value="1"/>
</dbReference>
<organism evidence="2 3">
    <name type="scientific">Glossina brevipalpis</name>
    <dbReference type="NCBI Taxonomy" id="37001"/>
    <lineage>
        <taxon>Eukaryota</taxon>
        <taxon>Metazoa</taxon>
        <taxon>Ecdysozoa</taxon>
        <taxon>Arthropoda</taxon>
        <taxon>Hexapoda</taxon>
        <taxon>Insecta</taxon>
        <taxon>Pterygota</taxon>
        <taxon>Neoptera</taxon>
        <taxon>Endopterygota</taxon>
        <taxon>Diptera</taxon>
        <taxon>Brachycera</taxon>
        <taxon>Muscomorpha</taxon>
        <taxon>Hippoboscoidea</taxon>
        <taxon>Glossinidae</taxon>
        <taxon>Glossina</taxon>
    </lineage>
</organism>
<dbReference type="InterPro" id="IPR051171">
    <property type="entry name" value="CaCA"/>
</dbReference>
<dbReference type="GO" id="GO:0030424">
    <property type="term" value="C:axon"/>
    <property type="evidence" value="ECO:0007669"/>
    <property type="project" value="TreeGrafter"/>
</dbReference>
<proteinExistence type="predicted"/>
<evidence type="ECO:0000313" key="2">
    <source>
        <dbReference type="EnsemblMetazoa" id="GBRI018116-PA"/>
    </source>
</evidence>
<dbReference type="STRING" id="37001.A0A1A9WFR9"/>
<reference evidence="3" key="1">
    <citation type="submission" date="2014-03" db="EMBL/GenBank/DDBJ databases">
        <authorList>
            <person name="Aksoy S."/>
            <person name="Warren W."/>
            <person name="Wilson R.K."/>
        </authorList>
    </citation>
    <scope>NUCLEOTIDE SEQUENCE [LARGE SCALE GENOMIC DNA]</scope>
    <source>
        <strain evidence="3">IAEA</strain>
    </source>
</reference>
<dbReference type="PANTHER" id="PTHR11878:SF65">
    <property type="entry name" value="NA_CA-EXCHANGE PROTEIN, ISOFORM G"/>
    <property type="match status" value="1"/>
</dbReference>